<sequence>MERNPRWKMHLPEFKAGPGWPSPTPRDVERGEVERGRDRGEPHKGVSIAPTSRYLTGRQYVTRRPLFPAEQHASILKKTHPQKHTQKEKHLGVGRGEDEQQRADANILTGPRLELSPESFSLSHSDVFRTEPGSPLGVSDLGARLRVSDLGATLRHEEHASGHPGSRSAQRSLSSSVLEVQRLSPPRRPQLTSTVLYPTYTPRSGHSTPGQTQVRLKGRERGTFSSGGDVKGVPMSPHQANYWACAIPKALPPSPDRHSAGWDPNREYQALLDYTYPLRPGHVWEGDGSKLRSDSLLQTGRHLQDSGIELDHLCSSASLSGLDFSLSAGHRSLDMQGFNKSSEGPDPMDLSLDSSDCVRTDGGMSLFDGHSSSSAASSRSASALPRPRGACGEMDEEFRPLPDQLEELQLLSRRVRDVTAQLSRPFATSWESLEPGATPTLSPIPPEKREAEDDDEEEEEATVRELAGGNQDTDEGKDEMGREDRSAAHTAADHRDSETVRRTPGACEEPGGDGRGPFSLGEVEVLAEQLCGLTLPGGRTSSRDDRERSDSLVQHIQVFGSHLEQLIQQLYAVSEKMEQLAAPTVDIDDVKSSLAEYQSFQREVSSHQPLTACVLHTGWLLLGCINSTSPLLRDTLLLIERRRGALETTTEHFFSSILSAMDSLTRPGPVQQSRERGPAGARGAAS</sequence>
<protein>
    <submittedName>
        <fullName evidence="2">Centrosomal protein</fullName>
    </submittedName>
</protein>
<gene>
    <name evidence="2" type="primary">Cep68</name>
    <name evidence="2" type="ORF">EYF80_041031</name>
</gene>
<feature type="compositionally biased region" description="Basic and acidic residues" evidence="1">
    <location>
        <begin position="88"/>
        <end position="100"/>
    </location>
</feature>
<feature type="region of interest" description="Disordered" evidence="1">
    <location>
        <begin position="665"/>
        <end position="686"/>
    </location>
</feature>
<evidence type="ECO:0000313" key="2">
    <source>
        <dbReference type="EMBL" id="TNN48792.1"/>
    </source>
</evidence>
<dbReference type="SUPFAM" id="SSF46966">
    <property type="entry name" value="Spectrin repeat"/>
    <property type="match status" value="1"/>
</dbReference>
<feature type="compositionally biased region" description="Basic and acidic residues" evidence="1">
    <location>
        <begin position="26"/>
        <end position="44"/>
    </location>
</feature>
<feature type="compositionally biased region" description="Low complexity" evidence="1">
    <location>
        <begin position="166"/>
        <end position="176"/>
    </location>
</feature>
<feature type="region of interest" description="Disordered" evidence="1">
    <location>
        <begin position="1"/>
        <end position="46"/>
    </location>
</feature>
<dbReference type="Proteomes" id="UP000314294">
    <property type="component" value="Unassembled WGS sequence"/>
</dbReference>
<dbReference type="EMBL" id="SRLO01000682">
    <property type="protein sequence ID" value="TNN48792.1"/>
    <property type="molecule type" value="Genomic_DNA"/>
</dbReference>
<feature type="compositionally biased region" description="Polar residues" evidence="1">
    <location>
        <begin position="190"/>
        <end position="214"/>
    </location>
</feature>
<proteinExistence type="predicted"/>
<dbReference type="OrthoDB" id="9448174at2759"/>
<feature type="region of interest" description="Disordered" evidence="1">
    <location>
        <begin position="363"/>
        <end position="395"/>
    </location>
</feature>
<feature type="region of interest" description="Disordered" evidence="1">
    <location>
        <begin position="157"/>
        <end position="233"/>
    </location>
</feature>
<feature type="compositionally biased region" description="Low complexity" evidence="1">
    <location>
        <begin position="371"/>
        <end position="383"/>
    </location>
</feature>
<dbReference type="AlphaFoldDB" id="A0A4Z2G880"/>
<name>A0A4Z2G880_9TELE</name>
<keyword evidence="3" id="KW-1185">Reference proteome</keyword>
<evidence type="ECO:0000256" key="1">
    <source>
        <dbReference type="SAM" id="MobiDB-lite"/>
    </source>
</evidence>
<feature type="region of interest" description="Disordered" evidence="1">
    <location>
        <begin position="336"/>
        <end position="355"/>
    </location>
</feature>
<feature type="region of interest" description="Disordered" evidence="1">
    <location>
        <begin position="79"/>
        <end position="100"/>
    </location>
</feature>
<organism evidence="2 3">
    <name type="scientific">Liparis tanakae</name>
    <name type="common">Tanaka's snailfish</name>
    <dbReference type="NCBI Taxonomy" id="230148"/>
    <lineage>
        <taxon>Eukaryota</taxon>
        <taxon>Metazoa</taxon>
        <taxon>Chordata</taxon>
        <taxon>Craniata</taxon>
        <taxon>Vertebrata</taxon>
        <taxon>Euteleostomi</taxon>
        <taxon>Actinopterygii</taxon>
        <taxon>Neopterygii</taxon>
        <taxon>Teleostei</taxon>
        <taxon>Neoteleostei</taxon>
        <taxon>Acanthomorphata</taxon>
        <taxon>Eupercaria</taxon>
        <taxon>Perciformes</taxon>
        <taxon>Cottioidei</taxon>
        <taxon>Cottales</taxon>
        <taxon>Liparidae</taxon>
        <taxon>Liparis</taxon>
    </lineage>
</organism>
<comment type="caution">
    <text evidence="2">The sequence shown here is derived from an EMBL/GenBank/DDBJ whole genome shotgun (WGS) entry which is preliminary data.</text>
</comment>
<feature type="region of interest" description="Disordered" evidence="1">
    <location>
        <begin position="427"/>
        <end position="519"/>
    </location>
</feature>
<feature type="compositionally biased region" description="Basic and acidic residues" evidence="1">
    <location>
        <begin position="1"/>
        <end position="13"/>
    </location>
</feature>
<feature type="compositionally biased region" description="Basic and acidic residues" evidence="1">
    <location>
        <begin position="478"/>
        <end position="501"/>
    </location>
</feature>
<reference evidence="2 3" key="1">
    <citation type="submission" date="2019-03" db="EMBL/GenBank/DDBJ databases">
        <title>First draft genome of Liparis tanakae, snailfish: a comprehensive survey of snailfish specific genes.</title>
        <authorList>
            <person name="Kim W."/>
            <person name="Song I."/>
            <person name="Jeong J.-H."/>
            <person name="Kim D."/>
            <person name="Kim S."/>
            <person name="Ryu S."/>
            <person name="Song J.Y."/>
            <person name="Lee S.K."/>
        </authorList>
    </citation>
    <scope>NUCLEOTIDE SEQUENCE [LARGE SCALE GENOMIC DNA]</scope>
    <source>
        <tissue evidence="2">Muscle</tissue>
    </source>
</reference>
<accession>A0A4Z2G880</accession>
<evidence type="ECO:0000313" key="3">
    <source>
        <dbReference type="Proteomes" id="UP000314294"/>
    </source>
</evidence>